<feature type="non-terminal residue" evidence="2">
    <location>
        <position position="1"/>
    </location>
</feature>
<organism evidence="2">
    <name type="scientific">Homalodisca liturata</name>
    <dbReference type="NCBI Taxonomy" id="320908"/>
    <lineage>
        <taxon>Eukaryota</taxon>
        <taxon>Metazoa</taxon>
        <taxon>Ecdysozoa</taxon>
        <taxon>Arthropoda</taxon>
        <taxon>Hexapoda</taxon>
        <taxon>Insecta</taxon>
        <taxon>Pterygota</taxon>
        <taxon>Neoptera</taxon>
        <taxon>Paraneoptera</taxon>
        <taxon>Hemiptera</taxon>
        <taxon>Auchenorrhyncha</taxon>
        <taxon>Membracoidea</taxon>
        <taxon>Cicadellidae</taxon>
        <taxon>Cicadellinae</taxon>
        <taxon>Proconiini</taxon>
        <taxon>Homalodisca</taxon>
    </lineage>
</organism>
<accession>A0A1B6IWB2</accession>
<reference evidence="2" key="1">
    <citation type="submission" date="2015-11" db="EMBL/GenBank/DDBJ databases">
        <title>De novo transcriptome assembly of four potential Pierce s Disease insect vectors from Arizona vineyards.</title>
        <authorList>
            <person name="Tassone E.E."/>
        </authorList>
    </citation>
    <scope>NUCLEOTIDE SEQUENCE</scope>
</reference>
<feature type="transmembrane region" description="Helical" evidence="1">
    <location>
        <begin position="31"/>
        <end position="52"/>
    </location>
</feature>
<dbReference type="EMBL" id="GECU01016498">
    <property type="protein sequence ID" value="JAS91208.1"/>
    <property type="molecule type" value="Transcribed_RNA"/>
</dbReference>
<keyword evidence="1" id="KW-0812">Transmembrane</keyword>
<evidence type="ECO:0008006" key="3">
    <source>
        <dbReference type="Google" id="ProtNLM"/>
    </source>
</evidence>
<dbReference type="InterPro" id="IPR036058">
    <property type="entry name" value="Kazal_dom_sf"/>
</dbReference>
<keyword evidence="1" id="KW-0472">Membrane</keyword>
<sequence>CNYTIYEAVPEVRTYSPLLPTISSVWDMRQAGLLVLVLVGAGLVLAAPPPLYHDLCFDIVCDADSGPVCAVDASGVPKDFLNSCFVYQENCATMNNFAIVKKGEC</sequence>
<evidence type="ECO:0000313" key="2">
    <source>
        <dbReference type="EMBL" id="JAS91208.1"/>
    </source>
</evidence>
<proteinExistence type="predicted"/>
<dbReference type="SUPFAM" id="SSF100895">
    <property type="entry name" value="Kazal-type serine protease inhibitors"/>
    <property type="match status" value="1"/>
</dbReference>
<protein>
    <recommendedName>
        <fullName evidence="3">Kazal-like domain-containing protein</fullName>
    </recommendedName>
</protein>
<evidence type="ECO:0000256" key="1">
    <source>
        <dbReference type="SAM" id="Phobius"/>
    </source>
</evidence>
<name>A0A1B6IWB2_9HEMI</name>
<dbReference type="Gene3D" id="3.30.60.30">
    <property type="match status" value="1"/>
</dbReference>
<gene>
    <name evidence="2" type="ORF">g.14166</name>
</gene>
<keyword evidence="1" id="KW-1133">Transmembrane helix</keyword>
<dbReference type="AlphaFoldDB" id="A0A1B6IWB2"/>